<dbReference type="EMBL" id="JAQQXR010000001">
    <property type="protein sequence ID" value="MDC8755992.1"/>
    <property type="molecule type" value="Genomic_DNA"/>
</dbReference>
<gene>
    <name evidence="1" type="ORF">OIK44_00145</name>
</gene>
<evidence type="ECO:0008006" key="3">
    <source>
        <dbReference type="Google" id="ProtNLM"/>
    </source>
</evidence>
<proteinExistence type="predicted"/>
<dbReference type="RefSeq" id="WP_273668623.1">
    <property type="nucleotide sequence ID" value="NZ_JAQQXR010000001.1"/>
</dbReference>
<evidence type="ECO:0000313" key="2">
    <source>
        <dbReference type="Proteomes" id="UP001221208"/>
    </source>
</evidence>
<reference evidence="1 2" key="1">
    <citation type="submission" date="2022-10" db="EMBL/GenBank/DDBJ databases">
        <title>Janthinobacterium sp. hw3 Genome sequencing.</title>
        <authorList>
            <person name="Park S."/>
        </authorList>
    </citation>
    <scope>NUCLEOTIDE SEQUENCE [LARGE SCALE GENOMIC DNA]</scope>
    <source>
        <strain evidence="2">hw3</strain>
    </source>
</reference>
<keyword evidence="2" id="KW-1185">Reference proteome</keyword>
<name>A0ABT5JTB3_9BURK</name>
<protein>
    <recommendedName>
        <fullName evidence="3">NIPSNAP domain-containing protein</fullName>
    </recommendedName>
</protein>
<dbReference type="Proteomes" id="UP001221208">
    <property type="component" value="Unassembled WGS sequence"/>
</dbReference>
<organism evidence="1 2">
    <name type="scientific">Janthinobacterium fluminis</name>
    <dbReference type="NCBI Taxonomy" id="2987524"/>
    <lineage>
        <taxon>Bacteria</taxon>
        <taxon>Pseudomonadati</taxon>
        <taxon>Pseudomonadota</taxon>
        <taxon>Betaproteobacteria</taxon>
        <taxon>Burkholderiales</taxon>
        <taxon>Oxalobacteraceae</taxon>
        <taxon>Janthinobacterium</taxon>
    </lineage>
</organism>
<comment type="caution">
    <text evidence="1">The sequence shown here is derived from an EMBL/GenBank/DDBJ whole genome shotgun (WGS) entry which is preliminary data.</text>
</comment>
<accession>A0ABT5JTB3</accession>
<evidence type="ECO:0000313" key="1">
    <source>
        <dbReference type="EMBL" id="MDC8755992.1"/>
    </source>
</evidence>
<sequence length="102" mass="11523">MSILVQYEFRPLPGSNFINLIESVKVVAALWRKYGAEPSLWNVSVGEVGNLSFTVPFATYAEYGTCMDALTADPDFRLWQTQNSDAGNGQWIRSNLYRHMSI</sequence>